<protein>
    <recommendedName>
        <fullName evidence="3">Secreted protein</fullName>
    </recommendedName>
</protein>
<reference evidence="1 2" key="1">
    <citation type="submission" date="2021-06" db="EMBL/GenBank/DDBJ databases">
        <title>Caerostris darwini draft genome.</title>
        <authorList>
            <person name="Kono N."/>
            <person name="Arakawa K."/>
        </authorList>
    </citation>
    <scope>NUCLEOTIDE SEQUENCE [LARGE SCALE GENOMIC DNA]</scope>
</reference>
<evidence type="ECO:0008006" key="3">
    <source>
        <dbReference type="Google" id="ProtNLM"/>
    </source>
</evidence>
<keyword evidence="2" id="KW-1185">Reference proteome</keyword>
<organism evidence="1 2">
    <name type="scientific">Caerostris darwini</name>
    <dbReference type="NCBI Taxonomy" id="1538125"/>
    <lineage>
        <taxon>Eukaryota</taxon>
        <taxon>Metazoa</taxon>
        <taxon>Ecdysozoa</taxon>
        <taxon>Arthropoda</taxon>
        <taxon>Chelicerata</taxon>
        <taxon>Arachnida</taxon>
        <taxon>Araneae</taxon>
        <taxon>Araneomorphae</taxon>
        <taxon>Entelegynae</taxon>
        <taxon>Araneoidea</taxon>
        <taxon>Araneidae</taxon>
        <taxon>Caerostris</taxon>
    </lineage>
</organism>
<evidence type="ECO:0000313" key="1">
    <source>
        <dbReference type="EMBL" id="GIY00258.1"/>
    </source>
</evidence>
<comment type="caution">
    <text evidence="1">The sequence shown here is derived from an EMBL/GenBank/DDBJ whole genome shotgun (WGS) entry which is preliminary data.</text>
</comment>
<name>A0AAV4PYL1_9ARAC</name>
<sequence length="79" mass="9219">MCLISIVNVGAVYYMELSPKNHHSPSCDGCAFPDGNSKDPSRLPETNDIVNRKRKIIFIIYYQFWRSVFYSNRRTTCRP</sequence>
<dbReference type="Proteomes" id="UP001054837">
    <property type="component" value="Unassembled WGS sequence"/>
</dbReference>
<accession>A0AAV4PYL1</accession>
<proteinExistence type="predicted"/>
<dbReference type="EMBL" id="BPLQ01003400">
    <property type="protein sequence ID" value="GIY00258.1"/>
    <property type="molecule type" value="Genomic_DNA"/>
</dbReference>
<evidence type="ECO:0000313" key="2">
    <source>
        <dbReference type="Proteomes" id="UP001054837"/>
    </source>
</evidence>
<gene>
    <name evidence="1" type="ORF">CDAR_544911</name>
</gene>
<dbReference type="AlphaFoldDB" id="A0AAV4PYL1"/>